<dbReference type="InterPro" id="IPR036737">
    <property type="entry name" value="OmpA-like_sf"/>
</dbReference>
<dbReference type="PROSITE" id="PS51123">
    <property type="entry name" value="OMPA_2"/>
    <property type="match status" value="1"/>
</dbReference>
<dbReference type="Proteomes" id="UP000271925">
    <property type="component" value="Unassembled WGS sequence"/>
</dbReference>
<dbReference type="GO" id="GO:0009279">
    <property type="term" value="C:cell outer membrane"/>
    <property type="evidence" value="ECO:0007669"/>
    <property type="project" value="UniProtKB-SubCell"/>
</dbReference>
<dbReference type="PANTHER" id="PTHR30329:SF21">
    <property type="entry name" value="LIPOPROTEIN YIAD-RELATED"/>
    <property type="match status" value="1"/>
</dbReference>
<dbReference type="Pfam" id="PF00691">
    <property type="entry name" value="OmpA"/>
    <property type="match status" value="1"/>
</dbReference>
<accession>A0A3P1BCR7</accession>
<evidence type="ECO:0000256" key="5">
    <source>
        <dbReference type="SAM" id="MobiDB-lite"/>
    </source>
</evidence>
<dbReference type="Gene3D" id="3.30.1330.60">
    <property type="entry name" value="OmpA-like domain"/>
    <property type="match status" value="1"/>
</dbReference>
<dbReference type="InterPro" id="IPR050330">
    <property type="entry name" value="Bact_OuterMem_StrucFunc"/>
</dbReference>
<dbReference type="RefSeq" id="WP_124878332.1">
    <property type="nucleotide sequence ID" value="NZ_RQJO01000015.1"/>
</dbReference>
<feature type="domain" description="OmpA-like" evidence="6">
    <location>
        <begin position="261"/>
        <end position="377"/>
    </location>
</feature>
<dbReference type="OrthoDB" id="611024at2"/>
<dbReference type="PANTHER" id="PTHR30329">
    <property type="entry name" value="STATOR ELEMENT OF FLAGELLAR MOTOR COMPLEX"/>
    <property type="match status" value="1"/>
</dbReference>
<sequence length="377" mass="42823">MNDMMKRWLLMLWLVGLTTRLAAQGPKIVQRDLNPPQRDIEGGGMVTKVEYTNHKMIIYFESENRQRKRQQFVQSSQTVYGPGHANAWRLYDKNGNKEYALLYIKNIKATLDDGQIREVDLLDKPEAAQFDFADKISCEAHFERPGKNVSSVDLIEEDVRLYRSPNRSQQPYNVYDLRVMVYKDDMRNSKPPVRKSSVKPKPNATIPPVRKPPVTAKPKPTAPPAKKPVTTPAPKDSVIAEVPPKVSPKPAEKVENFGSKVEAGRTYRLNNLLFKQSAYEMEPTSYPELDSLVAIMKRNPEMEIELAGHTDNVGDPKLNVALSQKRVDAVKSYLTNKGIQPARIQTQAYGGSRPIADNSREETKRLNRRVEVRILKS</sequence>
<dbReference type="PRINTS" id="PR01021">
    <property type="entry name" value="OMPADOMAIN"/>
</dbReference>
<dbReference type="InterPro" id="IPR006664">
    <property type="entry name" value="OMP_bac"/>
</dbReference>
<evidence type="ECO:0000256" key="3">
    <source>
        <dbReference type="ARBA" id="ARBA00023237"/>
    </source>
</evidence>
<evidence type="ECO:0000256" key="4">
    <source>
        <dbReference type="PROSITE-ProRule" id="PRU00473"/>
    </source>
</evidence>
<evidence type="ECO:0000313" key="8">
    <source>
        <dbReference type="Proteomes" id="UP000271925"/>
    </source>
</evidence>
<dbReference type="EMBL" id="RQJO01000015">
    <property type="protein sequence ID" value="RRA98562.1"/>
    <property type="molecule type" value="Genomic_DNA"/>
</dbReference>
<proteinExistence type="predicted"/>
<dbReference type="AlphaFoldDB" id="A0A3P1BCR7"/>
<comment type="caution">
    <text evidence="7">The sequence shown here is derived from an EMBL/GenBank/DDBJ whole genome shotgun (WGS) entry which is preliminary data.</text>
</comment>
<evidence type="ECO:0000256" key="1">
    <source>
        <dbReference type="ARBA" id="ARBA00004442"/>
    </source>
</evidence>
<evidence type="ECO:0000313" key="7">
    <source>
        <dbReference type="EMBL" id="RRA98562.1"/>
    </source>
</evidence>
<evidence type="ECO:0000256" key="2">
    <source>
        <dbReference type="ARBA" id="ARBA00023136"/>
    </source>
</evidence>
<name>A0A3P1BCR7_9BACT</name>
<comment type="subcellular location">
    <subcellularLocation>
        <location evidence="1">Cell outer membrane</location>
    </subcellularLocation>
</comment>
<organism evidence="7 8">
    <name type="scientific">Larkinella rosea</name>
    <dbReference type="NCBI Taxonomy" id="2025312"/>
    <lineage>
        <taxon>Bacteria</taxon>
        <taxon>Pseudomonadati</taxon>
        <taxon>Bacteroidota</taxon>
        <taxon>Cytophagia</taxon>
        <taxon>Cytophagales</taxon>
        <taxon>Spirosomataceae</taxon>
        <taxon>Larkinella</taxon>
    </lineage>
</organism>
<keyword evidence="3" id="KW-0998">Cell outer membrane</keyword>
<evidence type="ECO:0000259" key="6">
    <source>
        <dbReference type="PROSITE" id="PS51123"/>
    </source>
</evidence>
<keyword evidence="8" id="KW-1185">Reference proteome</keyword>
<dbReference type="SUPFAM" id="SSF103088">
    <property type="entry name" value="OmpA-like"/>
    <property type="match status" value="1"/>
</dbReference>
<reference evidence="7 8" key="1">
    <citation type="submission" date="2018-11" db="EMBL/GenBank/DDBJ databases">
        <authorList>
            <person name="Zhou Z."/>
            <person name="Wang G."/>
        </authorList>
    </citation>
    <scope>NUCLEOTIDE SEQUENCE [LARGE SCALE GENOMIC DNA]</scope>
    <source>
        <strain evidence="7 8">KCTC52004</strain>
    </source>
</reference>
<dbReference type="InterPro" id="IPR006665">
    <property type="entry name" value="OmpA-like"/>
</dbReference>
<protein>
    <recommendedName>
        <fullName evidence="6">OmpA-like domain-containing protein</fullName>
    </recommendedName>
</protein>
<dbReference type="CDD" id="cd07185">
    <property type="entry name" value="OmpA_C-like"/>
    <property type="match status" value="1"/>
</dbReference>
<gene>
    <name evidence="7" type="ORF">EHT25_26515</name>
</gene>
<keyword evidence="2 4" id="KW-0472">Membrane</keyword>
<feature type="region of interest" description="Disordered" evidence="5">
    <location>
        <begin position="186"/>
        <end position="253"/>
    </location>
</feature>